<proteinExistence type="predicted"/>
<gene>
    <name evidence="3" type="ORF">METHB2_90070</name>
</gene>
<evidence type="ECO:0008006" key="5">
    <source>
        <dbReference type="Google" id="ProtNLM"/>
    </source>
</evidence>
<protein>
    <recommendedName>
        <fullName evidence="5">DUF3014 domain-containing protein</fullName>
    </recommendedName>
</protein>
<dbReference type="AlphaFoldDB" id="A0A8S0XJ75"/>
<reference evidence="3 4" key="1">
    <citation type="submission" date="2020-02" db="EMBL/GenBank/DDBJ databases">
        <authorList>
            <person name="Hogendoorn C."/>
        </authorList>
    </citation>
    <scope>NUCLEOTIDE SEQUENCE [LARGE SCALE GENOMIC DNA]</scope>
    <source>
        <strain evidence="3">METHB21</strain>
    </source>
</reference>
<comment type="caution">
    <text evidence="3">The sequence shown here is derived from an EMBL/GenBank/DDBJ whole genome shotgun (WGS) entry which is preliminary data.</text>
</comment>
<sequence>MKGLKTMGRYDQTRDKKPAGIIVVMATIFIILAGGGWLYFNKLKQEEAAVPETKALTIPPDSGETDADVSAPEPAPEEIPYDTEAWREGATMQEQRFVLPDLLGSDRPFREAINSVSPGLSPWLNTDQLIRKYMLIANDFSQGAWLERHMRFLKQAQPFKVELIDGVMFMSDKGYQRYDKLAAAIDAIDVRAAMSVYKKFRPLMLQVFDEFSYPAEHQLEDIFSKAAAEILAAPIIEEPIALVRPSVRYKFADKKLEALSPVSKQMIRMGPENTRIIQNKVRLLVEELASMKE</sequence>
<feature type="transmembrane region" description="Helical" evidence="2">
    <location>
        <begin position="21"/>
        <end position="40"/>
    </location>
</feature>
<accession>A0A8S0XJ75</accession>
<keyword evidence="2" id="KW-0472">Membrane</keyword>
<dbReference type="Proteomes" id="UP000494216">
    <property type="component" value="Unassembled WGS sequence"/>
</dbReference>
<keyword evidence="2" id="KW-0812">Transmembrane</keyword>
<dbReference type="RefSeq" id="WP_246247134.1">
    <property type="nucleotide sequence ID" value="NZ_CADCXN010000124.1"/>
</dbReference>
<dbReference type="InterPro" id="IPR021382">
    <property type="entry name" value="DUF3014"/>
</dbReference>
<keyword evidence="4" id="KW-1185">Reference proteome</keyword>
<feature type="region of interest" description="Disordered" evidence="1">
    <location>
        <begin position="54"/>
        <end position="77"/>
    </location>
</feature>
<name>A0A8S0XJ75_9GAMM</name>
<evidence type="ECO:0000256" key="1">
    <source>
        <dbReference type="SAM" id="MobiDB-lite"/>
    </source>
</evidence>
<evidence type="ECO:0000256" key="2">
    <source>
        <dbReference type="SAM" id="Phobius"/>
    </source>
</evidence>
<evidence type="ECO:0000313" key="4">
    <source>
        <dbReference type="Proteomes" id="UP000494216"/>
    </source>
</evidence>
<organism evidence="3 4">
    <name type="scientific">Candidatus Methylobacter favarea</name>
    <dbReference type="NCBI Taxonomy" id="2707345"/>
    <lineage>
        <taxon>Bacteria</taxon>
        <taxon>Pseudomonadati</taxon>
        <taxon>Pseudomonadota</taxon>
        <taxon>Gammaproteobacteria</taxon>
        <taxon>Methylococcales</taxon>
        <taxon>Methylococcaceae</taxon>
        <taxon>Methylobacter</taxon>
    </lineage>
</organism>
<dbReference type="EMBL" id="CADCXN010000124">
    <property type="protein sequence ID" value="CAA9892963.1"/>
    <property type="molecule type" value="Genomic_DNA"/>
</dbReference>
<evidence type="ECO:0000313" key="3">
    <source>
        <dbReference type="EMBL" id="CAA9892963.1"/>
    </source>
</evidence>
<dbReference type="Pfam" id="PF11219">
    <property type="entry name" value="DUF3014"/>
    <property type="match status" value="1"/>
</dbReference>
<keyword evidence="2" id="KW-1133">Transmembrane helix</keyword>